<evidence type="ECO:0000313" key="3">
    <source>
        <dbReference type="Proteomes" id="UP001266305"/>
    </source>
</evidence>
<dbReference type="EMBL" id="JASSZA010000015">
    <property type="protein sequence ID" value="KAK2092321.1"/>
    <property type="molecule type" value="Genomic_DNA"/>
</dbReference>
<sequence length="94" mass="9798">MSEDLWTAWPGSGPGSNGDVVADPEGIETVQAYYFGLGMWNAQKSSRQAQVCSPGAEVTALAEDAPLTRGSNGAHTSALVAPEPHQAVLQCLKN</sequence>
<protein>
    <submittedName>
        <fullName evidence="2">Uncharacterized protein</fullName>
    </submittedName>
</protein>
<reference evidence="2 3" key="1">
    <citation type="submission" date="2023-05" db="EMBL/GenBank/DDBJ databases">
        <title>B98-5 Cell Line De Novo Hybrid Assembly: An Optical Mapping Approach.</title>
        <authorList>
            <person name="Kananen K."/>
            <person name="Auerbach J.A."/>
            <person name="Kautto E."/>
            <person name="Blachly J.S."/>
        </authorList>
    </citation>
    <scope>NUCLEOTIDE SEQUENCE [LARGE SCALE GENOMIC DNA]</scope>
    <source>
        <strain evidence="2">B95-8</strain>
        <tissue evidence="2">Cell line</tissue>
    </source>
</reference>
<accession>A0ABQ9U5J4</accession>
<name>A0ABQ9U5J4_SAGOE</name>
<dbReference type="Proteomes" id="UP001266305">
    <property type="component" value="Unassembled WGS sequence"/>
</dbReference>
<gene>
    <name evidence="2" type="ORF">P7K49_028849</name>
</gene>
<comment type="caution">
    <text evidence="2">The sequence shown here is derived from an EMBL/GenBank/DDBJ whole genome shotgun (WGS) entry which is preliminary data.</text>
</comment>
<organism evidence="2 3">
    <name type="scientific">Saguinus oedipus</name>
    <name type="common">Cotton-top tamarin</name>
    <name type="synonym">Oedipomidas oedipus</name>
    <dbReference type="NCBI Taxonomy" id="9490"/>
    <lineage>
        <taxon>Eukaryota</taxon>
        <taxon>Metazoa</taxon>
        <taxon>Chordata</taxon>
        <taxon>Craniata</taxon>
        <taxon>Vertebrata</taxon>
        <taxon>Euteleostomi</taxon>
        <taxon>Mammalia</taxon>
        <taxon>Eutheria</taxon>
        <taxon>Euarchontoglires</taxon>
        <taxon>Primates</taxon>
        <taxon>Haplorrhini</taxon>
        <taxon>Platyrrhini</taxon>
        <taxon>Cebidae</taxon>
        <taxon>Callitrichinae</taxon>
        <taxon>Saguinus</taxon>
    </lineage>
</organism>
<evidence type="ECO:0000256" key="1">
    <source>
        <dbReference type="SAM" id="MobiDB-lite"/>
    </source>
</evidence>
<feature type="region of interest" description="Disordered" evidence="1">
    <location>
        <begin position="1"/>
        <end position="22"/>
    </location>
</feature>
<evidence type="ECO:0000313" key="2">
    <source>
        <dbReference type="EMBL" id="KAK2092321.1"/>
    </source>
</evidence>
<keyword evidence="3" id="KW-1185">Reference proteome</keyword>
<proteinExistence type="predicted"/>